<organism evidence="9 10">
    <name type="scientific">Canavalia gladiata</name>
    <name type="common">Sword bean</name>
    <name type="synonym">Dolichos gladiatus</name>
    <dbReference type="NCBI Taxonomy" id="3824"/>
    <lineage>
        <taxon>Eukaryota</taxon>
        <taxon>Viridiplantae</taxon>
        <taxon>Streptophyta</taxon>
        <taxon>Embryophyta</taxon>
        <taxon>Tracheophyta</taxon>
        <taxon>Spermatophyta</taxon>
        <taxon>Magnoliopsida</taxon>
        <taxon>eudicotyledons</taxon>
        <taxon>Gunneridae</taxon>
        <taxon>Pentapetalae</taxon>
        <taxon>rosids</taxon>
        <taxon>fabids</taxon>
        <taxon>Fabales</taxon>
        <taxon>Fabaceae</taxon>
        <taxon>Papilionoideae</taxon>
        <taxon>50 kb inversion clade</taxon>
        <taxon>NPAAA clade</taxon>
        <taxon>indigoferoid/millettioid clade</taxon>
        <taxon>Phaseoleae</taxon>
        <taxon>Canavalia</taxon>
    </lineage>
</organism>
<evidence type="ECO:0000256" key="5">
    <source>
        <dbReference type="ARBA" id="ARBA00023043"/>
    </source>
</evidence>
<feature type="transmembrane region" description="Helical" evidence="7">
    <location>
        <begin position="57"/>
        <end position="74"/>
    </location>
</feature>
<evidence type="ECO:0000256" key="4">
    <source>
        <dbReference type="ARBA" id="ARBA00022989"/>
    </source>
</evidence>
<dbReference type="EMBL" id="JAYMYQ010000002">
    <property type="protein sequence ID" value="KAK7349276.1"/>
    <property type="molecule type" value="Genomic_DNA"/>
</dbReference>
<keyword evidence="4 7" id="KW-1133">Transmembrane helix</keyword>
<evidence type="ECO:0000256" key="6">
    <source>
        <dbReference type="ARBA" id="ARBA00023136"/>
    </source>
</evidence>
<comment type="subcellular location">
    <subcellularLocation>
        <location evidence="1">Membrane</location>
        <topology evidence="1">Multi-pass membrane protein</topology>
    </subcellularLocation>
</comment>
<dbReference type="GO" id="GO:0005886">
    <property type="term" value="C:plasma membrane"/>
    <property type="evidence" value="ECO:0007669"/>
    <property type="project" value="TreeGrafter"/>
</dbReference>
<gene>
    <name evidence="9" type="ORF">VNO77_06520</name>
</gene>
<dbReference type="PANTHER" id="PTHR24186">
    <property type="entry name" value="PROTEIN PHOSPHATASE 1 REGULATORY SUBUNIT"/>
    <property type="match status" value="1"/>
</dbReference>
<reference evidence="9 10" key="1">
    <citation type="submission" date="2024-01" db="EMBL/GenBank/DDBJ databases">
        <title>The genomes of 5 underutilized Papilionoideae crops provide insights into root nodulation and disease resistanc.</title>
        <authorList>
            <person name="Jiang F."/>
        </authorList>
    </citation>
    <scope>NUCLEOTIDE SEQUENCE [LARGE SCALE GENOMIC DNA]</scope>
    <source>
        <strain evidence="9">LVBAO_FW01</strain>
        <tissue evidence="9">Leaves</tissue>
    </source>
</reference>
<keyword evidence="10" id="KW-1185">Reference proteome</keyword>
<evidence type="ECO:0000256" key="7">
    <source>
        <dbReference type="SAM" id="Phobius"/>
    </source>
</evidence>
<keyword evidence="5" id="KW-0040">ANK repeat</keyword>
<evidence type="ECO:0000256" key="2">
    <source>
        <dbReference type="ARBA" id="ARBA00022692"/>
    </source>
</evidence>
<feature type="transmembrane region" description="Helical" evidence="7">
    <location>
        <begin position="150"/>
        <end position="171"/>
    </location>
</feature>
<feature type="transmembrane region" description="Helical" evidence="7">
    <location>
        <begin position="191"/>
        <end position="214"/>
    </location>
</feature>
<name>A0AAN9M7H6_CANGL</name>
<keyword evidence="6 7" id="KW-0472">Membrane</keyword>
<dbReference type="InterPro" id="IPR026961">
    <property type="entry name" value="PGG_dom"/>
</dbReference>
<accession>A0AAN9M7H6</accession>
<evidence type="ECO:0000256" key="1">
    <source>
        <dbReference type="ARBA" id="ARBA00004141"/>
    </source>
</evidence>
<evidence type="ECO:0000313" key="10">
    <source>
        <dbReference type="Proteomes" id="UP001367508"/>
    </source>
</evidence>
<evidence type="ECO:0000259" key="8">
    <source>
        <dbReference type="Pfam" id="PF13962"/>
    </source>
</evidence>
<dbReference type="Pfam" id="PF13962">
    <property type="entry name" value="PGG"/>
    <property type="match status" value="1"/>
</dbReference>
<keyword evidence="2 7" id="KW-0812">Transmembrane</keyword>
<evidence type="ECO:0000313" key="9">
    <source>
        <dbReference type="EMBL" id="KAK7349276.1"/>
    </source>
</evidence>
<keyword evidence="3" id="KW-0677">Repeat</keyword>
<feature type="domain" description="PGG" evidence="8">
    <location>
        <begin position="49"/>
        <end position="172"/>
    </location>
</feature>
<dbReference type="PANTHER" id="PTHR24186:SF37">
    <property type="entry name" value="PGG DOMAIN-CONTAINING PROTEIN"/>
    <property type="match status" value="1"/>
</dbReference>
<sequence length="234" mass="26508">MDNEKGNHESAESTRNDEKVGEERCIEMNGCRKFLKCVGNWVAHKDKDEWLKDMRGNLSLVATVISTMTFQFAFNPPGGVRPAKDTGDDIGCQNDEVKMVPCPGEAILAVVFPDQYFRFLLWNTICFIASLSVCLLLVSGIPLNHRFPMWLLSFGMCVTITSLALAYLNAISMITPEPVWGETTIVHEKMIYIWIGLLGLLGFFLTLRFVVWGINKFFNNRPKNNIREISVNHL</sequence>
<protein>
    <recommendedName>
        <fullName evidence="8">PGG domain-containing protein</fullName>
    </recommendedName>
</protein>
<proteinExistence type="predicted"/>
<comment type="caution">
    <text evidence="9">The sequence shown here is derived from an EMBL/GenBank/DDBJ whole genome shotgun (WGS) entry which is preliminary data.</text>
</comment>
<evidence type="ECO:0000256" key="3">
    <source>
        <dbReference type="ARBA" id="ARBA00022737"/>
    </source>
</evidence>
<feature type="transmembrane region" description="Helical" evidence="7">
    <location>
        <begin position="119"/>
        <end position="138"/>
    </location>
</feature>
<dbReference type="Proteomes" id="UP001367508">
    <property type="component" value="Unassembled WGS sequence"/>
</dbReference>
<dbReference type="AlphaFoldDB" id="A0AAN9M7H6"/>